<sequence length="49" mass="5677">MKAIGVCAFLTAMDMPFEDVLQRVLENSEITWSPCYHVMMRLNSKNNIK</sequence>
<evidence type="ECO:0000313" key="3">
    <source>
        <dbReference type="Proteomes" id="UP000054632"/>
    </source>
</evidence>
<organism evidence="1 4">
    <name type="scientific">Trichinella pseudospiralis</name>
    <name type="common">Parasitic roundworm</name>
    <dbReference type="NCBI Taxonomy" id="6337"/>
    <lineage>
        <taxon>Eukaryota</taxon>
        <taxon>Metazoa</taxon>
        <taxon>Ecdysozoa</taxon>
        <taxon>Nematoda</taxon>
        <taxon>Enoplea</taxon>
        <taxon>Dorylaimia</taxon>
        <taxon>Trichinellida</taxon>
        <taxon>Trichinellidae</taxon>
        <taxon>Trichinella</taxon>
    </lineage>
</organism>
<comment type="caution">
    <text evidence="1">The sequence shown here is derived from an EMBL/GenBank/DDBJ whole genome shotgun (WGS) entry which is preliminary data.</text>
</comment>
<proteinExistence type="predicted"/>
<dbReference type="Proteomes" id="UP000054815">
    <property type="component" value="Unassembled WGS sequence"/>
</dbReference>
<evidence type="ECO:0000313" key="1">
    <source>
        <dbReference type="EMBL" id="KRX85831.1"/>
    </source>
</evidence>
<gene>
    <name evidence="2" type="ORF">T4A_4394</name>
    <name evidence="1" type="ORF">T4E_5452</name>
</gene>
<protein>
    <submittedName>
        <fullName evidence="1">Uncharacterized protein</fullName>
    </submittedName>
</protein>
<evidence type="ECO:0000313" key="2">
    <source>
        <dbReference type="EMBL" id="KRY63198.1"/>
    </source>
</evidence>
<dbReference type="EMBL" id="JYDU01000644">
    <property type="protein sequence ID" value="KRX85831.1"/>
    <property type="molecule type" value="Genomic_DNA"/>
</dbReference>
<accession>A0A0V0XDD9</accession>
<evidence type="ECO:0000313" key="4">
    <source>
        <dbReference type="Proteomes" id="UP000054815"/>
    </source>
</evidence>
<dbReference type="EMBL" id="JYDR01001440">
    <property type="protein sequence ID" value="KRY63198.1"/>
    <property type="molecule type" value="Genomic_DNA"/>
</dbReference>
<dbReference type="Proteomes" id="UP000054632">
    <property type="component" value="Unassembled WGS sequence"/>
</dbReference>
<reference evidence="3 4" key="1">
    <citation type="submission" date="2015-01" db="EMBL/GenBank/DDBJ databases">
        <title>Evolution of Trichinella species and genotypes.</title>
        <authorList>
            <person name="Korhonen P.K."/>
            <person name="Edoardo P."/>
            <person name="Giuseppe L.R."/>
            <person name="Gasser R.B."/>
        </authorList>
    </citation>
    <scope>NUCLEOTIDE SEQUENCE [LARGE SCALE GENOMIC DNA]</scope>
    <source>
        <strain evidence="2">ISS13</strain>
        <strain evidence="1">ISS141</strain>
    </source>
</reference>
<name>A0A0V0XDD9_TRIPS</name>
<dbReference type="AlphaFoldDB" id="A0A0V0XDD9"/>